<sequence length="307" mass="34114">MADWKKAGKKLLFPPVWLIVIVAVISAAALAVVFMEGLDTSPIVWVSGLVYAVYVLAFYSLTVICAACALVFPGCYRKIKQMIYHTKFGNKYMTDAAYRTHFSLCVSLGINLLYVAANLFSGIWYRSVWSMTLAAYYIILAVMRFLLLRFANKIGIGNDRVQELRRSKLCGIILMTVNFVLSGVVVLVIVQNKGFEYSGIVLYVMAMYTFYVTVNSTLNIFKYRRYNSPVMSTAKTISLAAALVSMLSLTTAMLSQFGAENKTPHFNQIMVGATGAGVCVIVVTMSVYTIARTNKELKKLRVTNSQT</sequence>
<feature type="transmembrane region" description="Helical" evidence="1">
    <location>
        <begin position="12"/>
        <end position="34"/>
    </location>
</feature>
<keyword evidence="1" id="KW-1133">Transmembrane helix</keyword>
<name>A0A926I2H8_9FIRM</name>
<keyword evidence="1" id="KW-0812">Transmembrane</keyword>
<feature type="transmembrane region" description="Helical" evidence="1">
    <location>
        <begin position="269"/>
        <end position="291"/>
    </location>
</feature>
<proteinExistence type="predicted"/>
<keyword evidence="3" id="KW-1185">Reference proteome</keyword>
<feature type="transmembrane region" description="Helical" evidence="1">
    <location>
        <begin position="239"/>
        <end position="257"/>
    </location>
</feature>
<reference evidence="2" key="1">
    <citation type="submission" date="2020-08" db="EMBL/GenBank/DDBJ databases">
        <title>Genome public.</title>
        <authorList>
            <person name="Liu C."/>
            <person name="Sun Q."/>
        </authorList>
    </citation>
    <scope>NUCLEOTIDE SEQUENCE</scope>
    <source>
        <strain evidence="2">NSJ-32</strain>
    </source>
</reference>
<feature type="transmembrane region" description="Helical" evidence="1">
    <location>
        <begin position="197"/>
        <end position="218"/>
    </location>
</feature>
<comment type="caution">
    <text evidence="2">The sequence shown here is derived from an EMBL/GenBank/DDBJ whole genome shotgun (WGS) entry which is preliminary data.</text>
</comment>
<feature type="transmembrane region" description="Helical" evidence="1">
    <location>
        <begin position="123"/>
        <end position="148"/>
    </location>
</feature>
<feature type="transmembrane region" description="Helical" evidence="1">
    <location>
        <begin position="54"/>
        <end position="76"/>
    </location>
</feature>
<evidence type="ECO:0000313" key="2">
    <source>
        <dbReference type="EMBL" id="MBC8544340.1"/>
    </source>
</evidence>
<keyword evidence="1" id="KW-0472">Membrane</keyword>
<evidence type="ECO:0000256" key="1">
    <source>
        <dbReference type="SAM" id="Phobius"/>
    </source>
</evidence>
<organism evidence="2 3">
    <name type="scientific">Bianquea renquensis</name>
    <dbReference type="NCBI Taxonomy" id="2763661"/>
    <lineage>
        <taxon>Bacteria</taxon>
        <taxon>Bacillati</taxon>
        <taxon>Bacillota</taxon>
        <taxon>Clostridia</taxon>
        <taxon>Eubacteriales</taxon>
        <taxon>Bianqueaceae</taxon>
        <taxon>Bianquea</taxon>
    </lineage>
</organism>
<feature type="transmembrane region" description="Helical" evidence="1">
    <location>
        <begin position="169"/>
        <end position="191"/>
    </location>
</feature>
<evidence type="ECO:0000313" key="3">
    <source>
        <dbReference type="Proteomes" id="UP000657006"/>
    </source>
</evidence>
<gene>
    <name evidence="2" type="ORF">H8730_12410</name>
</gene>
<accession>A0A926I2H8</accession>
<dbReference type="AlphaFoldDB" id="A0A926I2H8"/>
<dbReference type="EMBL" id="JACRSQ010000020">
    <property type="protein sequence ID" value="MBC8544340.1"/>
    <property type="molecule type" value="Genomic_DNA"/>
</dbReference>
<dbReference type="Proteomes" id="UP000657006">
    <property type="component" value="Unassembled WGS sequence"/>
</dbReference>
<protein>
    <submittedName>
        <fullName evidence="2">Uncharacterized protein</fullName>
    </submittedName>
</protein>
<dbReference type="RefSeq" id="WP_177720235.1">
    <property type="nucleotide sequence ID" value="NZ_JACRSQ010000020.1"/>
</dbReference>
<feature type="transmembrane region" description="Helical" evidence="1">
    <location>
        <begin position="96"/>
        <end position="117"/>
    </location>
</feature>